<dbReference type="PANTHER" id="PTHR40980:SF4">
    <property type="entry name" value="TONB-DEPENDENT RECEPTOR-LIKE BETA-BARREL DOMAIN-CONTAINING PROTEIN"/>
    <property type="match status" value="1"/>
</dbReference>
<dbReference type="SUPFAM" id="SSF49464">
    <property type="entry name" value="Carboxypeptidase regulatory domain-like"/>
    <property type="match status" value="1"/>
</dbReference>
<evidence type="ECO:0000313" key="5">
    <source>
        <dbReference type="EMBL" id="MBB2148907.1"/>
    </source>
</evidence>
<name>A0ABR6EUG0_9SPHI</name>
<protein>
    <submittedName>
        <fullName evidence="5">TonB-dependent receptor</fullName>
    </submittedName>
</protein>
<dbReference type="Gene3D" id="2.60.40.10">
    <property type="entry name" value="Immunoglobulins"/>
    <property type="match status" value="1"/>
</dbReference>
<dbReference type="Proteomes" id="UP000636110">
    <property type="component" value="Unassembled WGS sequence"/>
</dbReference>
<organism evidence="5 6">
    <name type="scientific">Pedobacter gandavensis</name>
    <dbReference type="NCBI Taxonomy" id="2679963"/>
    <lineage>
        <taxon>Bacteria</taxon>
        <taxon>Pseudomonadati</taxon>
        <taxon>Bacteroidota</taxon>
        <taxon>Sphingobacteriia</taxon>
        <taxon>Sphingobacteriales</taxon>
        <taxon>Sphingobacteriaceae</taxon>
        <taxon>Pedobacter</taxon>
    </lineage>
</organism>
<dbReference type="InterPro" id="IPR008969">
    <property type="entry name" value="CarboxyPept-like_regulatory"/>
</dbReference>
<evidence type="ECO:0000256" key="1">
    <source>
        <dbReference type="ARBA" id="ARBA00004442"/>
    </source>
</evidence>
<evidence type="ECO:0000313" key="6">
    <source>
        <dbReference type="Proteomes" id="UP000636110"/>
    </source>
</evidence>
<dbReference type="InterPro" id="IPR041700">
    <property type="entry name" value="OMP_b-brl_3"/>
</dbReference>
<dbReference type="Pfam" id="PF13715">
    <property type="entry name" value="CarbopepD_reg_2"/>
    <property type="match status" value="1"/>
</dbReference>
<dbReference type="EMBL" id="WNXC01000002">
    <property type="protein sequence ID" value="MBB2148907.1"/>
    <property type="molecule type" value="Genomic_DNA"/>
</dbReference>
<keyword evidence="5" id="KW-0675">Receptor</keyword>
<keyword evidence="6" id="KW-1185">Reference proteome</keyword>
<reference evidence="5 6" key="1">
    <citation type="submission" date="2019-11" db="EMBL/GenBank/DDBJ databases">
        <title>Description of Pedobacter sp. LMG 31462T.</title>
        <authorList>
            <person name="Carlier A."/>
            <person name="Qi S."/>
            <person name="Vandamme P."/>
        </authorList>
    </citation>
    <scope>NUCLEOTIDE SEQUENCE [LARGE SCALE GENOMIC DNA]</scope>
    <source>
        <strain evidence="5 6">LMG 31462</strain>
    </source>
</reference>
<dbReference type="Pfam" id="PF14905">
    <property type="entry name" value="OMP_b-brl_3"/>
    <property type="match status" value="1"/>
</dbReference>
<proteinExistence type="predicted"/>
<evidence type="ECO:0000259" key="4">
    <source>
        <dbReference type="Pfam" id="PF14905"/>
    </source>
</evidence>
<keyword evidence="2" id="KW-0472">Membrane</keyword>
<sequence>MDELTHLLMLAFGGHLLFLKKIKRFSAIGLFLFTTQFLLANNSFAQYKIQGILAPETEAPISVTLKNSAGFLVLTKTDSQGKFSFTNVSKGNYMLVFSAVNFKTMQSVLALKSDTTISLSLTKTSIDLQDVNINYKKGVIERKIDRTVFNVDRSIAAIGTDALELMAKIPGVRVVNDRVSLIGKAGVNIMINDKLTPLTEDDLANYLRSIPADQISKIELISNPAAKYDAQGNNGLINIVLKKNVAEGFKGAANLGLTQAIYPTGSAAGNLSFKKDKITLFTNFNFRKGSSVPLEQSNVYYPNQTWNVVNKDRNFRVMPSGQIGMDYQPAKNTLIGLSYNSGQTNFHSEEHIKTTVFNKIPGIDSVLNSEANAKMKSNYHAANLYLKQSIDSLGKQLTINADWFKYTDDKQRFFDNTSYEGTGQMIPNSFAQYLSSSLQHIDLYTLKADLELPYKTFNLSMGTKVSFVKNESEVSFFKKANGIYEVDASQSNQFNYSENTQALYLNLNKTIRKWDFQAGLRAEYTQTAGVSLDATTSTDYLRWFPTLFMVYHWREKNEFSLNYGRRINRPAYKKLNPFRWYTNQFSYAEGNPFLQPSYNNNIELAHTYARVFTSTISFSNTNNGFNDLNFTEPNTNIQILKPVNLITSYHYQLSNTMVLNPFQWLESMYQLDVFYTRSKSAIEQTIPGLNGFGAYFSTLNQLVLNKSKTLMADVNFWYQFPGINGLNQMKSQYSLDIGVKKLLLAKKLQVALNASDLLKSQKDRYTAVVNNIRQEYKNYYDSQYLRLTIRYNFGNEKMKQQVRKPGNEEERQRSN</sequence>
<feature type="domain" description="Outer membrane protein beta-barrel" evidence="4">
    <location>
        <begin position="389"/>
        <end position="791"/>
    </location>
</feature>
<dbReference type="Gene3D" id="2.40.170.20">
    <property type="entry name" value="TonB-dependent receptor, beta-barrel domain"/>
    <property type="match status" value="1"/>
</dbReference>
<comment type="subcellular location">
    <subcellularLocation>
        <location evidence="1">Cell outer membrane</location>
    </subcellularLocation>
</comment>
<keyword evidence="3" id="KW-0998">Cell outer membrane</keyword>
<dbReference type="PANTHER" id="PTHR40980">
    <property type="entry name" value="PLUG DOMAIN-CONTAINING PROTEIN"/>
    <property type="match status" value="1"/>
</dbReference>
<dbReference type="InterPro" id="IPR013783">
    <property type="entry name" value="Ig-like_fold"/>
</dbReference>
<evidence type="ECO:0000256" key="2">
    <source>
        <dbReference type="ARBA" id="ARBA00023136"/>
    </source>
</evidence>
<gene>
    <name evidence="5" type="ORF">GM920_08275</name>
</gene>
<accession>A0ABR6EUG0</accession>
<dbReference type="InterPro" id="IPR036942">
    <property type="entry name" value="Beta-barrel_TonB_sf"/>
</dbReference>
<dbReference type="SUPFAM" id="SSF56935">
    <property type="entry name" value="Porins"/>
    <property type="match status" value="1"/>
</dbReference>
<comment type="caution">
    <text evidence="5">The sequence shown here is derived from an EMBL/GenBank/DDBJ whole genome shotgun (WGS) entry which is preliminary data.</text>
</comment>
<evidence type="ECO:0000256" key="3">
    <source>
        <dbReference type="ARBA" id="ARBA00023237"/>
    </source>
</evidence>